<evidence type="ECO:0000256" key="1">
    <source>
        <dbReference type="SAM" id="Phobius"/>
    </source>
</evidence>
<dbReference type="EMBL" id="VSSQ01011231">
    <property type="protein sequence ID" value="MPM46325.1"/>
    <property type="molecule type" value="Genomic_DNA"/>
</dbReference>
<evidence type="ECO:0008006" key="3">
    <source>
        <dbReference type="Google" id="ProtNLM"/>
    </source>
</evidence>
<proteinExistence type="predicted"/>
<keyword evidence="1" id="KW-0472">Membrane</keyword>
<dbReference type="Pfam" id="PF14017">
    <property type="entry name" value="DUF4233"/>
    <property type="match status" value="1"/>
</dbReference>
<accession>A0A644ZZD1</accession>
<keyword evidence="1" id="KW-0812">Transmembrane</keyword>
<reference evidence="2" key="1">
    <citation type="submission" date="2019-08" db="EMBL/GenBank/DDBJ databases">
        <authorList>
            <person name="Kucharzyk K."/>
            <person name="Murdoch R.W."/>
            <person name="Higgins S."/>
            <person name="Loffler F."/>
        </authorList>
    </citation>
    <scope>NUCLEOTIDE SEQUENCE</scope>
</reference>
<evidence type="ECO:0000313" key="2">
    <source>
        <dbReference type="EMBL" id="MPM46325.1"/>
    </source>
</evidence>
<dbReference type="AlphaFoldDB" id="A0A644ZZD1"/>
<organism evidence="2">
    <name type="scientific">bioreactor metagenome</name>
    <dbReference type="NCBI Taxonomy" id="1076179"/>
    <lineage>
        <taxon>unclassified sequences</taxon>
        <taxon>metagenomes</taxon>
        <taxon>ecological metagenomes</taxon>
    </lineage>
</organism>
<feature type="transmembrane region" description="Helical" evidence="1">
    <location>
        <begin position="71"/>
        <end position="104"/>
    </location>
</feature>
<gene>
    <name evidence="2" type="ORF">SDC9_93023</name>
</gene>
<feature type="transmembrane region" description="Helical" evidence="1">
    <location>
        <begin position="12"/>
        <end position="34"/>
    </location>
</feature>
<feature type="transmembrane region" description="Helical" evidence="1">
    <location>
        <begin position="40"/>
        <end position="59"/>
    </location>
</feature>
<comment type="caution">
    <text evidence="2">The sequence shown here is derived from an EMBL/GenBank/DDBJ whole genome shotgun (WGS) entry which is preliminary data.</text>
</comment>
<keyword evidence="1" id="KW-1133">Transmembrane helix</keyword>
<sequence>MLLGKDNPMMRVLLMTLYCEVVVFGLSLAVMIMVDGVRPALAGAFGGAAALLALVAGVLLRRGPYGQVLGWAAQVAGIALGIVSPIMFVVGGVFAGIYLAMYVLGRRIETGRTA</sequence>
<name>A0A644ZZD1_9ZZZZ</name>
<protein>
    <recommendedName>
        <fullName evidence="3">DUF4233 domain-containing protein</fullName>
    </recommendedName>
</protein>
<dbReference type="InterPro" id="IPR025327">
    <property type="entry name" value="DUF4233"/>
</dbReference>